<evidence type="ECO:0000256" key="1">
    <source>
        <dbReference type="SAM" id="MobiDB-lite"/>
    </source>
</evidence>
<dbReference type="Pfam" id="PF04285">
    <property type="entry name" value="DUF444"/>
    <property type="match status" value="2"/>
</dbReference>
<dbReference type="InterPro" id="IPR006698">
    <property type="entry name" value="UPF0229"/>
</dbReference>
<dbReference type="PANTHER" id="PTHR30510">
    <property type="entry name" value="UPF0229 PROTEIN YEAH"/>
    <property type="match status" value="1"/>
</dbReference>
<dbReference type="PANTHER" id="PTHR30510:SF2">
    <property type="entry name" value="UPF0229 PROTEIN YEAH"/>
    <property type="match status" value="1"/>
</dbReference>
<feature type="region of interest" description="Disordered" evidence="1">
    <location>
        <begin position="1"/>
        <end position="24"/>
    </location>
</feature>
<sequence>MTEMSISREDWSLHRKGYTDQARHQEKIKEAIRDRLRELIHDESVILSDGQKVVKIPVHALDEVRFRYNERKREHVGQGDGGSRPGDVLGTTGDEDGSGQGGGPGELPGMDIEEVAVSLEDIEEALFRGWSLPHLERKEEAKQESETDVFNDVRKKGLMSNLDKKRTILNALRRSAHPAGTHRFQISPDDLRFKTWQQEEREEMQAVIIAMMDTSGSMGKYEKELARAFFFWMRRFLKRYYEQAEIVYIAHHTEAKEVSEEHFFSRGESGGTVVSSAYRLALELTETRYSPQRFNIYPFHFTDGDNVTQDNPTALKLFTELIARSNLAGYAEVSPYARKSSLWQTLEKIPKERFKQVMVRDKTDLLPALEAFFLSSETHKVG</sequence>
<accession>A0A2R6Y488</accession>
<gene>
    <name evidence="2" type="ORF">BSOLF_1356</name>
</gene>
<dbReference type="NCBIfam" id="TIGR02877">
    <property type="entry name" value="spore_yhbH"/>
    <property type="match status" value="1"/>
</dbReference>
<proteinExistence type="predicted"/>
<dbReference type="AlphaFoldDB" id="A0A2R6Y488"/>
<protein>
    <recommendedName>
        <fullName evidence="4">Sporulation protein YhbH</fullName>
    </recommendedName>
</protein>
<organism evidence="2 3">
    <name type="scientific">Candidatus Carbonibacillus altaicus</name>
    <dbReference type="NCBI Taxonomy" id="2163959"/>
    <lineage>
        <taxon>Bacteria</taxon>
        <taxon>Bacillati</taxon>
        <taxon>Bacillota</taxon>
        <taxon>Bacilli</taxon>
        <taxon>Bacillales</taxon>
        <taxon>Candidatus Carbonibacillus</taxon>
    </lineage>
</organism>
<feature type="region of interest" description="Disordered" evidence="1">
    <location>
        <begin position="72"/>
        <end position="109"/>
    </location>
</feature>
<dbReference type="SUPFAM" id="SSF53300">
    <property type="entry name" value="vWA-like"/>
    <property type="match status" value="1"/>
</dbReference>
<dbReference type="EMBL" id="PEBX01000006">
    <property type="protein sequence ID" value="PTQ57478.1"/>
    <property type="molecule type" value="Genomic_DNA"/>
</dbReference>
<evidence type="ECO:0008006" key="4">
    <source>
        <dbReference type="Google" id="ProtNLM"/>
    </source>
</evidence>
<dbReference type="InterPro" id="IPR036465">
    <property type="entry name" value="vWFA_dom_sf"/>
</dbReference>
<evidence type="ECO:0000313" key="3">
    <source>
        <dbReference type="Proteomes" id="UP000244338"/>
    </source>
</evidence>
<dbReference type="Proteomes" id="UP000244338">
    <property type="component" value="Unassembled WGS sequence"/>
</dbReference>
<name>A0A2R6Y488_9BACL</name>
<reference evidence="3" key="1">
    <citation type="journal article" date="2018" name="Sci. Rep.">
        <title>Lignite coal burning seam in the remote Altai Mountains harbors a hydrogen-driven thermophilic microbial community.</title>
        <authorList>
            <person name="Kadnikov V.V."/>
            <person name="Mardanov A.V."/>
            <person name="Ivasenko D.A."/>
            <person name="Antsiferov D.V."/>
            <person name="Beletsky A.V."/>
            <person name="Karnachuk O.V."/>
            <person name="Ravin N.V."/>
        </authorList>
    </citation>
    <scope>NUCLEOTIDE SEQUENCE [LARGE SCALE GENOMIC DNA]</scope>
</reference>
<evidence type="ECO:0000313" key="2">
    <source>
        <dbReference type="EMBL" id="PTQ57478.1"/>
    </source>
</evidence>
<dbReference type="InterPro" id="IPR014230">
    <property type="entry name" value="Spore_YhbH"/>
</dbReference>
<comment type="caution">
    <text evidence="2">The sequence shown here is derived from an EMBL/GenBank/DDBJ whole genome shotgun (WGS) entry which is preliminary data.</text>
</comment>